<comment type="caution">
    <text evidence="2">The sequence shown here is derived from an EMBL/GenBank/DDBJ whole genome shotgun (WGS) entry which is preliminary data.</text>
</comment>
<feature type="region of interest" description="Disordered" evidence="1">
    <location>
        <begin position="1"/>
        <end position="22"/>
    </location>
</feature>
<dbReference type="RefSeq" id="WP_158624551.1">
    <property type="nucleotide sequence ID" value="NZ_CBCSLE010000023.1"/>
</dbReference>
<reference evidence="2 3" key="1">
    <citation type="submission" date="2020-01" db="EMBL/GenBank/DDBJ databases">
        <title>The draft genome sequence of Corallococcus exiguus DSM 14696.</title>
        <authorList>
            <person name="Zhang X."/>
            <person name="Zhu H."/>
        </authorList>
    </citation>
    <scope>NUCLEOTIDE SEQUENCE [LARGE SCALE GENOMIC DNA]</scope>
    <source>
        <strain evidence="2 3">DSM 14696</strain>
    </source>
</reference>
<evidence type="ECO:0000256" key="1">
    <source>
        <dbReference type="SAM" id="MobiDB-lite"/>
    </source>
</evidence>
<name>A0A7Y1S9R5_9BACT</name>
<proteinExistence type="predicted"/>
<evidence type="ECO:0000313" key="2">
    <source>
        <dbReference type="EMBL" id="NBC43066.1"/>
    </source>
</evidence>
<organism evidence="2 3">
    <name type="scientific">Corallococcus exiguus</name>
    <dbReference type="NCBI Taxonomy" id="83462"/>
    <lineage>
        <taxon>Bacteria</taxon>
        <taxon>Pseudomonadati</taxon>
        <taxon>Myxococcota</taxon>
        <taxon>Myxococcia</taxon>
        <taxon>Myxococcales</taxon>
        <taxon>Cystobacterineae</taxon>
        <taxon>Myxococcaceae</taxon>
        <taxon>Corallococcus</taxon>
    </lineage>
</organism>
<sequence>MAREELHPGWLPLDPEEADGPLSGDAFFEEDDAFHSAPGADAMDDLDAFDFAVASY</sequence>
<protein>
    <submittedName>
        <fullName evidence="2">Uncharacterized protein</fullName>
    </submittedName>
</protein>
<gene>
    <name evidence="2" type="ORF">GTZ93_24995</name>
</gene>
<evidence type="ECO:0000313" key="3">
    <source>
        <dbReference type="Proteomes" id="UP000537825"/>
    </source>
</evidence>
<dbReference type="AlphaFoldDB" id="A0A7Y1S9R5"/>
<dbReference type="EMBL" id="JAAAPK010000007">
    <property type="protein sequence ID" value="NBC43066.1"/>
    <property type="molecule type" value="Genomic_DNA"/>
</dbReference>
<keyword evidence="3" id="KW-1185">Reference proteome</keyword>
<dbReference type="Proteomes" id="UP000537825">
    <property type="component" value="Unassembled WGS sequence"/>
</dbReference>
<accession>A0A7Y1S9R5</accession>